<evidence type="ECO:0000313" key="2">
    <source>
        <dbReference type="Proteomes" id="UP000807025"/>
    </source>
</evidence>
<evidence type="ECO:0000313" key="1">
    <source>
        <dbReference type="EMBL" id="KAF9491971.1"/>
    </source>
</evidence>
<sequence length="345" mass="40413">MAVLEAVRDNQGSRNLEIESDLCYTINTLMKNLRNLEDTGYIGKANRELIQITVAKIREKEEEIPRELKLTGAKLSKLTQSLAYKAIREVTLKKGKHQRERSKRMINVIQNHVEEVLGEIPTEERIWRSIRNKDISQQARYYLWMTAHDTYCIGTHWPKPNYKEELQQRSECTHCHGAIEDMSHILSRCETPGQEEIWDLARNLWMKTGRTWTQPWIRNIIACALTKVSEDKKERDPGGNWLWRILISESVYLIWKLRCERVIQNGNTPFSIQEVSNRWLTMINTRLELDCDMTNESLGKRKLKMKVVLKTWKGALREESRLPKNWIKTGGVLVGIGPRHHQEEG</sequence>
<gene>
    <name evidence="1" type="ORF">BDN71DRAFT_1483988</name>
</gene>
<proteinExistence type="predicted"/>
<name>A0A9P5ZUF4_PLEER</name>
<dbReference type="EMBL" id="MU154609">
    <property type="protein sequence ID" value="KAF9491971.1"/>
    <property type="molecule type" value="Genomic_DNA"/>
</dbReference>
<dbReference type="AlphaFoldDB" id="A0A9P5ZUF4"/>
<dbReference type="OrthoDB" id="2752996at2759"/>
<protein>
    <recommendedName>
        <fullName evidence="3">Reverse transcriptase zinc-binding domain-containing protein</fullName>
    </recommendedName>
</protein>
<comment type="caution">
    <text evidence="1">The sequence shown here is derived from an EMBL/GenBank/DDBJ whole genome shotgun (WGS) entry which is preliminary data.</text>
</comment>
<dbReference type="Proteomes" id="UP000807025">
    <property type="component" value="Unassembled WGS sequence"/>
</dbReference>
<keyword evidence="2" id="KW-1185">Reference proteome</keyword>
<reference evidence="1" key="1">
    <citation type="submission" date="2020-11" db="EMBL/GenBank/DDBJ databases">
        <authorList>
            <consortium name="DOE Joint Genome Institute"/>
            <person name="Ahrendt S."/>
            <person name="Riley R."/>
            <person name="Andreopoulos W."/>
            <person name="Labutti K."/>
            <person name="Pangilinan J."/>
            <person name="Ruiz-Duenas F.J."/>
            <person name="Barrasa J.M."/>
            <person name="Sanchez-Garcia M."/>
            <person name="Camarero S."/>
            <person name="Miyauchi S."/>
            <person name="Serrano A."/>
            <person name="Linde D."/>
            <person name="Babiker R."/>
            <person name="Drula E."/>
            <person name="Ayuso-Fernandez I."/>
            <person name="Pacheco R."/>
            <person name="Padilla G."/>
            <person name="Ferreira P."/>
            <person name="Barriuso J."/>
            <person name="Kellner H."/>
            <person name="Castanera R."/>
            <person name="Alfaro M."/>
            <person name="Ramirez L."/>
            <person name="Pisabarro A.G."/>
            <person name="Kuo A."/>
            <person name="Tritt A."/>
            <person name="Lipzen A."/>
            <person name="He G."/>
            <person name="Yan M."/>
            <person name="Ng V."/>
            <person name="Cullen D."/>
            <person name="Martin F."/>
            <person name="Rosso M.-N."/>
            <person name="Henrissat B."/>
            <person name="Hibbett D."/>
            <person name="Martinez A.T."/>
            <person name="Grigoriev I.V."/>
        </authorList>
    </citation>
    <scope>NUCLEOTIDE SEQUENCE</scope>
    <source>
        <strain evidence="1">ATCC 90797</strain>
    </source>
</reference>
<accession>A0A9P5ZUF4</accession>
<organism evidence="1 2">
    <name type="scientific">Pleurotus eryngii</name>
    <name type="common">Boletus of the steppes</name>
    <dbReference type="NCBI Taxonomy" id="5323"/>
    <lineage>
        <taxon>Eukaryota</taxon>
        <taxon>Fungi</taxon>
        <taxon>Dikarya</taxon>
        <taxon>Basidiomycota</taxon>
        <taxon>Agaricomycotina</taxon>
        <taxon>Agaricomycetes</taxon>
        <taxon>Agaricomycetidae</taxon>
        <taxon>Agaricales</taxon>
        <taxon>Pleurotineae</taxon>
        <taxon>Pleurotaceae</taxon>
        <taxon>Pleurotus</taxon>
    </lineage>
</organism>
<evidence type="ECO:0008006" key="3">
    <source>
        <dbReference type="Google" id="ProtNLM"/>
    </source>
</evidence>